<feature type="non-terminal residue" evidence="2">
    <location>
        <position position="136"/>
    </location>
</feature>
<protein>
    <submittedName>
        <fullName evidence="2">Uncharacterized protein</fullName>
    </submittedName>
</protein>
<dbReference type="AlphaFoldDB" id="A0A8H3GY26"/>
<name>A0A8H3GY26_9AGAM</name>
<evidence type="ECO:0000256" key="1">
    <source>
        <dbReference type="SAM" id="MobiDB-lite"/>
    </source>
</evidence>
<feature type="region of interest" description="Disordered" evidence="1">
    <location>
        <begin position="92"/>
        <end position="136"/>
    </location>
</feature>
<feature type="compositionally biased region" description="Polar residues" evidence="1">
    <location>
        <begin position="115"/>
        <end position="136"/>
    </location>
</feature>
<gene>
    <name evidence="2" type="ORF">RDB_LOCUS74843</name>
</gene>
<comment type="caution">
    <text evidence="2">The sequence shown here is derived from an EMBL/GenBank/DDBJ whole genome shotgun (WGS) entry which is preliminary data.</text>
</comment>
<dbReference type="OrthoDB" id="432234at2759"/>
<organism evidence="2 3">
    <name type="scientific">Rhizoctonia solani</name>
    <dbReference type="NCBI Taxonomy" id="456999"/>
    <lineage>
        <taxon>Eukaryota</taxon>
        <taxon>Fungi</taxon>
        <taxon>Dikarya</taxon>
        <taxon>Basidiomycota</taxon>
        <taxon>Agaricomycotina</taxon>
        <taxon>Agaricomycetes</taxon>
        <taxon>Cantharellales</taxon>
        <taxon>Ceratobasidiaceae</taxon>
        <taxon>Rhizoctonia</taxon>
    </lineage>
</organism>
<proteinExistence type="predicted"/>
<accession>A0A8H3GY26</accession>
<reference evidence="2" key="1">
    <citation type="submission" date="2021-01" db="EMBL/GenBank/DDBJ databases">
        <authorList>
            <person name="Kaushik A."/>
        </authorList>
    </citation>
    <scope>NUCLEOTIDE SEQUENCE</scope>
    <source>
        <strain evidence="2">AG6-10EEA</strain>
    </source>
</reference>
<evidence type="ECO:0000313" key="2">
    <source>
        <dbReference type="EMBL" id="CAE6471115.1"/>
    </source>
</evidence>
<feature type="compositionally biased region" description="Basic and acidic residues" evidence="1">
    <location>
        <begin position="93"/>
        <end position="107"/>
    </location>
</feature>
<dbReference type="EMBL" id="CAJMXA010001841">
    <property type="protein sequence ID" value="CAE6471115.1"/>
    <property type="molecule type" value="Genomic_DNA"/>
</dbReference>
<sequence>MFAEDVASMGRIAARDFEDILQCCIPAFDGLLPEICDKPAQNLLFTFAQWHGMAKLRLHTKSTLVKFKSLTAELAATLREFAELTKSLNVRETPQEYARRKKREEAAKATAMARQGQTTSSRNQNQPKSNSGDGRR</sequence>
<dbReference type="Proteomes" id="UP000663853">
    <property type="component" value="Unassembled WGS sequence"/>
</dbReference>
<evidence type="ECO:0000313" key="3">
    <source>
        <dbReference type="Proteomes" id="UP000663853"/>
    </source>
</evidence>